<evidence type="ECO:0000313" key="3">
    <source>
        <dbReference type="EMBL" id="CCI41665.1"/>
    </source>
</evidence>
<feature type="region of interest" description="Disordered" evidence="1">
    <location>
        <begin position="235"/>
        <end position="254"/>
    </location>
</feature>
<evidence type="ECO:0000256" key="2">
    <source>
        <dbReference type="SAM" id="Phobius"/>
    </source>
</evidence>
<name>A0A024G5R8_9STRA</name>
<feature type="compositionally biased region" description="Basic and acidic residues" evidence="1">
    <location>
        <begin position="333"/>
        <end position="379"/>
    </location>
</feature>
<keyword evidence="2" id="KW-1133">Transmembrane helix</keyword>
<comment type="caution">
    <text evidence="3">The sequence shown here is derived from an EMBL/GenBank/DDBJ whole genome shotgun (WGS) entry which is preliminary data.</text>
</comment>
<feature type="region of interest" description="Disordered" evidence="1">
    <location>
        <begin position="91"/>
        <end position="115"/>
    </location>
</feature>
<sequence length="785" mass="88624">MSDNLEPLMTGTQLTSMRRVNSVSLRYTQTRQLHQVLVKWITPQNSKVLQSIDQKKVEYYHHGAKENMLKWKDELELPKAGGQRALFFGDTTQRLTPRKGSYETPGHRPPPGLSEIIDTSRQQDNYLKSRDTSQMGGRRQALFLRDTLSYNAPAAESNVFQTTSRLAELNETSVPLEQVQTPTRRAFTKSYECTNSKPARNETRGMHSNSKHYQESRDVIASQPLVRPDMENLKKTGLEERSSVKSNKKRQCASDSKFIRAVDSSMPAGLQNTGLQFRKRENNSESAVAGPTTHSAHKRDRLEVCKNIAKHSRSTQCITSPNSQKSHRPVRQIFREKVRHDAQKRTDIKKTSKPVELKSETKKVGEDSEIDSERLEKKGSRIISRMNIQERQRKEEREESIQEDGAANQDRPGPLGSPSAGLTHAGCLEPNTGHFDSLHSTLSIFGATTVPEHGNAEGCTESIMEATANYHKRESQYLYGTSSDSCSQRGSELIHLSQLNSAREPLDEKKELTFSTDATPSRTYISTCLLQLRDRIIQDVSTLSTRMISCITNTRMGGRYLVTQGIHRSLPSLVPCVRMTSTHMMMLFAILRDILLVLYRVGSYWMVHVHSVALCTLFMRRYVGFCFLFLYTFPLLVQHVIPWAPPWAPICLWYAFLVQFFCSSGPTAMVATFRILLPLLFVIEGISRHSFLLDLNGSERLLTAFILAAMRTCSPCTSTFLVSFSVQSLTATLLDATWPVQWTQMIIALYTLHDHTLIRDDSAESKEDDSDHLAACCLGTSATNI</sequence>
<accession>A0A024G5R8</accession>
<organism evidence="3 4">
    <name type="scientific">Albugo candida</name>
    <dbReference type="NCBI Taxonomy" id="65357"/>
    <lineage>
        <taxon>Eukaryota</taxon>
        <taxon>Sar</taxon>
        <taxon>Stramenopiles</taxon>
        <taxon>Oomycota</taxon>
        <taxon>Peronosporomycetes</taxon>
        <taxon>Albuginales</taxon>
        <taxon>Albuginaceae</taxon>
        <taxon>Albugo</taxon>
    </lineage>
</organism>
<evidence type="ECO:0000313" key="4">
    <source>
        <dbReference type="Proteomes" id="UP000053237"/>
    </source>
</evidence>
<dbReference type="InParanoid" id="A0A024G5R8"/>
<dbReference type="OrthoDB" id="79610at2759"/>
<gene>
    <name evidence="3" type="ORF">BN9_024490</name>
</gene>
<dbReference type="AlphaFoldDB" id="A0A024G5R8"/>
<feature type="compositionally biased region" description="Polar residues" evidence="1">
    <location>
        <begin position="314"/>
        <end position="324"/>
    </location>
</feature>
<feature type="region of interest" description="Disordered" evidence="1">
    <location>
        <begin position="195"/>
        <end position="215"/>
    </location>
</feature>
<feature type="compositionally biased region" description="Basic and acidic residues" evidence="1">
    <location>
        <begin position="388"/>
        <end position="400"/>
    </location>
</feature>
<proteinExistence type="predicted"/>
<keyword evidence="2" id="KW-0812">Transmembrane</keyword>
<feature type="region of interest" description="Disordered" evidence="1">
    <location>
        <begin position="312"/>
        <end position="428"/>
    </location>
</feature>
<evidence type="ECO:0000256" key="1">
    <source>
        <dbReference type="SAM" id="MobiDB-lite"/>
    </source>
</evidence>
<dbReference type="STRING" id="65357.A0A024G5R8"/>
<feature type="transmembrane region" description="Helical" evidence="2">
    <location>
        <begin position="622"/>
        <end position="641"/>
    </location>
</feature>
<feature type="transmembrane region" description="Helical" evidence="2">
    <location>
        <begin position="653"/>
        <end position="683"/>
    </location>
</feature>
<keyword evidence="2" id="KW-0472">Membrane</keyword>
<dbReference type="Proteomes" id="UP000053237">
    <property type="component" value="Unassembled WGS sequence"/>
</dbReference>
<keyword evidence="4" id="KW-1185">Reference proteome</keyword>
<protein>
    <submittedName>
        <fullName evidence="3">Uncharacterized protein</fullName>
    </submittedName>
</protein>
<reference evidence="3 4" key="1">
    <citation type="submission" date="2012-05" db="EMBL/GenBank/DDBJ databases">
        <title>Recombination and specialization in a pathogen metapopulation.</title>
        <authorList>
            <person name="Gardiner A."/>
            <person name="Kemen E."/>
            <person name="Schultz-Larsen T."/>
            <person name="MacLean D."/>
            <person name="Van Oosterhout C."/>
            <person name="Jones J.D.G."/>
        </authorList>
    </citation>
    <scope>NUCLEOTIDE SEQUENCE [LARGE SCALE GENOMIC DNA]</scope>
    <source>
        <strain evidence="3 4">Ac Nc2</strain>
    </source>
</reference>
<dbReference type="EMBL" id="CAIX01000023">
    <property type="protein sequence ID" value="CCI41665.1"/>
    <property type="molecule type" value="Genomic_DNA"/>
</dbReference>